<dbReference type="WBParaSite" id="PS1159_v2.g9525.t1">
    <property type="protein sequence ID" value="PS1159_v2.g9525.t1"/>
    <property type="gene ID" value="PS1159_v2.g9525"/>
</dbReference>
<dbReference type="Proteomes" id="UP000887580">
    <property type="component" value="Unplaced"/>
</dbReference>
<sequence>PTKSNAAPGSSTANTSNAPGSSTANTSNAFAHSYYVVASNAAAQSSNTDASNLQSAGDTSGLNSSNSSQTFVNEPAESTRRSSVNEETANLKAAELEKLQKETEDLTLQEVQKKADEDKLKLQYEQLLAQMKEVDRQAAIVQQEKEGITRKREENEAKLQKQQEAEREKLRQQQAAKEEPAKEKPPTAGNQQNVPRLHPSEIRIQRDRQPMNESQRDDRQPMNESQRGGRGPSQSSTSDDCGNNFSRPASRQSTCVSTANTCYKSGKCGIFKKIESQLRTPDRSLASYAKKNTPDDTYIQILRDNGFSATSTFTYISDDQRYATFDRQDAHGQYFTVGFRMGDN</sequence>
<evidence type="ECO:0000313" key="1">
    <source>
        <dbReference type="Proteomes" id="UP000887580"/>
    </source>
</evidence>
<reference evidence="2" key="1">
    <citation type="submission" date="2022-11" db="UniProtKB">
        <authorList>
            <consortium name="WormBaseParasite"/>
        </authorList>
    </citation>
    <scope>IDENTIFICATION</scope>
</reference>
<name>A0AC35GWR5_9BILA</name>
<accession>A0AC35GWR5</accession>
<proteinExistence type="predicted"/>
<evidence type="ECO:0000313" key="2">
    <source>
        <dbReference type="WBParaSite" id="PS1159_v2.g9525.t1"/>
    </source>
</evidence>
<protein>
    <submittedName>
        <fullName evidence="2">Uncharacterized protein</fullName>
    </submittedName>
</protein>
<organism evidence="1 2">
    <name type="scientific">Panagrolaimus sp. PS1159</name>
    <dbReference type="NCBI Taxonomy" id="55785"/>
    <lineage>
        <taxon>Eukaryota</taxon>
        <taxon>Metazoa</taxon>
        <taxon>Ecdysozoa</taxon>
        <taxon>Nematoda</taxon>
        <taxon>Chromadorea</taxon>
        <taxon>Rhabditida</taxon>
        <taxon>Tylenchina</taxon>
        <taxon>Panagrolaimomorpha</taxon>
        <taxon>Panagrolaimoidea</taxon>
        <taxon>Panagrolaimidae</taxon>
        <taxon>Panagrolaimus</taxon>
    </lineage>
</organism>